<protein>
    <submittedName>
        <fullName evidence="1">Uncharacterized protein</fullName>
    </submittedName>
</protein>
<dbReference type="VEuPathDB" id="FungiDB:An15g01820"/>
<dbReference type="KEGG" id="ang:An15g01820"/>
<evidence type="ECO:0000313" key="1">
    <source>
        <dbReference type="RefSeq" id="XP_059607041.1"/>
    </source>
</evidence>
<reference evidence="1" key="1">
    <citation type="submission" date="2025-02" db="EMBL/GenBank/DDBJ databases">
        <authorList>
            <consortium name="NCBI Genome Project"/>
        </authorList>
    </citation>
    <scope>NUCLEOTIDE SEQUENCE</scope>
</reference>
<organism evidence="1">
    <name type="scientific">Aspergillus niger</name>
    <dbReference type="NCBI Taxonomy" id="5061"/>
    <lineage>
        <taxon>Eukaryota</taxon>
        <taxon>Fungi</taxon>
        <taxon>Dikarya</taxon>
        <taxon>Ascomycota</taxon>
        <taxon>Pezizomycotina</taxon>
        <taxon>Eurotiomycetes</taxon>
        <taxon>Eurotiomycetidae</taxon>
        <taxon>Eurotiales</taxon>
        <taxon>Aspergillaceae</taxon>
        <taxon>Aspergillus</taxon>
        <taxon>Aspergillus subgen. Circumdati</taxon>
    </lineage>
</organism>
<dbReference type="RefSeq" id="XP_059607041.1">
    <property type="nucleotide sequence ID" value="XM_059744504.1"/>
</dbReference>
<name>A0AAJ8E4V7_ASPNG</name>
<dbReference type="AlphaFoldDB" id="A0AAJ8E4V7"/>
<dbReference type="GeneID" id="84593106"/>
<accession>A0AAJ8E4V7</accession>
<reference evidence="1" key="2">
    <citation type="submission" date="2025-08" db="UniProtKB">
        <authorList>
            <consortium name="RefSeq"/>
        </authorList>
    </citation>
    <scope>IDENTIFICATION</scope>
</reference>
<gene>
    <name evidence="1" type="ORF">An15g01820</name>
</gene>
<proteinExistence type="predicted"/>
<sequence length="216" mass="24348">MTHTTTAFRHVSQYEHRDLRRSDVIGAAAQWPQRKRQGVPERGDLASPEAKILRIGPPRMACIPGCLSGGLGVLLRGGLRATRWLNFKCSRRCPRRPAPIPPPVMDPIPSIPPSHATIPTNFPLLMLMLMLFGGCREDIVLYHHRRRATARRSSELRNLTDGGIMRQVSVDRWLDEQTHASCEDRLYAQESCVPRYPSFSRAGLGRTITPRRTQPA</sequence>